<keyword evidence="4" id="KW-0624">Polysaccharide degradation</keyword>
<evidence type="ECO:0000313" key="9">
    <source>
        <dbReference type="EMBL" id="TGY40478.1"/>
    </source>
</evidence>
<evidence type="ECO:0000256" key="3">
    <source>
        <dbReference type="ARBA" id="ARBA00022801"/>
    </source>
</evidence>
<dbReference type="Pfam" id="PF16403">
    <property type="entry name" value="Bact_surface_Ig-like"/>
    <property type="match status" value="2"/>
</dbReference>
<dbReference type="GO" id="GO:0005576">
    <property type="term" value="C:extracellular region"/>
    <property type="evidence" value="ECO:0007669"/>
    <property type="project" value="InterPro"/>
</dbReference>
<dbReference type="Gene3D" id="2.10.10.20">
    <property type="entry name" value="Carbohydrate-binding module superfamily 5/12"/>
    <property type="match status" value="1"/>
</dbReference>
<dbReference type="SMART" id="SM00495">
    <property type="entry name" value="ChtBD3"/>
    <property type="match status" value="1"/>
</dbReference>
<dbReference type="CDD" id="cd20174">
    <property type="entry name" value="GH18_LinChi78-like_UFR"/>
    <property type="match status" value="1"/>
</dbReference>
<dbReference type="SMART" id="SM00636">
    <property type="entry name" value="Glyco_18"/>
    <property type="match status" value="1"/>
</dbReference>
<feature type="signal peptide" evidence="7">
    <location>
        <begin position="1"/>
        <end position="34"/>
    </location>
</feature>
<dbReference type="SUPFAM" id="SSF51055">
    <property type="entry name" value="Carbohydrate binding domain"/>
    <property type="match status" value="1"/>
</dbReference>
<dbReference type="InterPro" id="IPR013783">
    <property type="entry name" value="Ig-like_fold"/>
</dbReference>
<keyword evidence="3" id="KW-0378">Hydrolase</keyword>
<dbReference type="InterPro" id="IPR050314">
    <property type="entry name" value="Glycosyl_Hydrlase_18"/>
</dbReference>
<evidence type="ECO:0000256" key="7">
    <source>
        <dbReference type="SAM" id="SignalP"/>
    </source>
</evidence>
<evidence type="ECO:0000256" key="4">
    <source>
        <dbReference type="ARBA" id="ARBA00023024"/>
    </source>
</evidence>
<dbReference type="SUPFAM" id="SSF54556">
    <property type="entry name" value="Chitinase insertion domain"/>
    <property type="match status" value="1"/>
</dbReference>
<dbReference type="CDD" id="cd12215">
    <property type="entry name" value="ChiC_BD"/>
    <property type="match status" value="1"/>
</dbReference>
<evidence type="ECO:0000259" key="8">
    <source>
        <dbReference type="PROSITE" id="PS51910"/>
    </source>
</evidence>
<dbReference type="Gene3D" id="3.10.50.10">
    <property type="match status" value="1"/>
</dbReference>
<proteinExistence type="predicted"/>
<dbReference type="CDD" id="cd06548">
    <property type="entry name" value="GH18_chitinase"/>
    <property type="match status" value="1"/>
</dbReference>
<dbReference type="InterPro" id="IPR003610">
    <property type="entry name" value="CBM5/12"/>
</dbReference>
<dbReference type="Proteomes" id="UP000306888">
    <property type="component" value="Unassembled WGS sequence"/>
</dbReference>
<keyword evidence="4" id="KW-0146">Chitin degradation</keyword>
<dbReference type="GO" id="GO:0006032">
    <property type="term" value="P:chitin catabolic process"/>
    <property type="evidence" value="ECO:0007669"/>
    <property type="project" value="UniProtKB-KW"/>
</dbReference>
<dbReference type="GO" id="GO:0030246">
    <property type="term" value="F:carbohydrate binding"/>
    <property type="evidence" value="ECO:0007669"/>
    <property type="project" value="InterPro"/>
</dbReference>
<dbReference type="Pfam" id="PF00704">
    <property type="entry name" value="Glyco_hydro_18"/>
    <property type="match status" value="1"/>
</dbReference>
<dbReference type="InterPro" id="IPR001223">
    <property type="entry name" value="Glyco_hydro18_cat"/>
</dbReference>
<dbReference type="EC" id="3.2.1.14" evidence="2"/>
<dbReference type="PROSITE" id="PS51910">
    <property type="entry name" value="GH18_2"/>
    <property type="match status" value="1"/>
</dbReference>
<dbReference type="Gene3D" id="2.60.40.10">
    <property type="entry name" value="Immunoglobulins"/>
    <property type="match status" value="2"/>
</dbReference>
<dbReference type="AlphaFoldDB" id="A0A4S2DES0"/>
<keyword evidence="10" id="KW-1185">Reference proteome</keyword>
<dbReference type="InterPro" id="IPR017853">
    <property type="entry name" value="GH"/>
</dbReference>
<comment type="caution">
    <text evidence="9">The sequence shown here is derived from an EMBL/GenBank/DDBJ whole genome shotgun (WGS) entry which is preliminary data.</text>
</comment>
<name>A0A4S2DES0_9CLOT</name>
<dbReference type="InterPro" id="IPR011583">
    <property type="entry name" value="Chitinase_II/V-like_cat"/>
</dbReference>
<dbReference type="OrthoDB" id="9812811at2"/>
<evidence type="ECO:0000313" key="10">
    <source>
        <dbReference type="Proteomes" id="UP000306888"/>
    </source>
</evidence>
<dbReference type="RefSeq" id="WP_136008078.1">
    <property type="nucleotide sequence ID" value="NZ_SRYR01000013.1"/>
</dbReference>
<dbReference type="InterPro" id="IPR029070">
    <property type="entry name" value="Chitinase_insertion_sf"/>
</dbReference>
<evidence type="ECO:0000256" key="2">
    <source>
        <dbReference type="ARBA" id="ARBA00012729"/>
    </source>
</evidence>
<gene>
    <name evidence="9" type="ORF">E5347_15210</name>
</gene>
<comment type="catalytic activity">
    <reaction evidence="1">
        <text>Random endo-hydrolysis of N-acetyl-beta-D-glucosaminide (1-&gt;4)-beta-linkages in chitin and chitodextrins.</text>
        <dbReference type="EC" id="3.2.1.14"/>
    </reaction>
</comment>
<dbReference type="GO" id="GO:0005975">
    <property type="term" value="P:carbohydrate metabolic process"/>
    <property type="evidence" value="ECO:0007669"/>
    <property type="project" value="InterPro"/>
</dbReference>
<reference evidence="9 10" key="1">
    <citation type="submission" date="2019-04" db="EMBL/GenBank/DDBJ databases">
        <title>Microbes associate with the intestines of laboratory mice.</title>
        <authorList>
            <person name="Navarre W."/>
            <person name="Wong E."/>
            <person name="Huang K."/>
            <person name="Tropini C."/>
            <person name="Ng K."/>
            <person name="Yu B."/>
        </authorList>
    </citation>
    <scope>NUCLEOTIDE SEQUENCE [LARGE SCALE GENOMIC DNA]</scope>
    <source>
        <strain evidence="9 10">NM50_B9-20</strain>
    </source>
</reference>
<keyword evidence="5" id="KW-0119">Carbohydrate metabolism</keyword>
<feature type="chain" id="PRO_5020463096" description="chitinase" evidence="7">
    <location>
        <begin position="35"/>
        <end position="843"/>
    </location>
</feature>
<protein>
    <recommendedName>
        <fullName evidence="2">chitinase</fullName>
        <ecNumber evidence="2">3.2.1.14</ecNumber>
    </recommendedName>
</protein>
<dbReference type="Gene3D" id="3.20.20.80">
    <property type="entry name" value="Glycosidases"/>
    <property type="match status" value="1"/>
</dbReference>
<feature type="region of interest" description="Disordered" evidence="6">
    <location>
        <begin position="194"/>
        <end position="213"/>
    </location>
</feature>
<organism evidence="9 10">
    <name type="scientific">Clostridium sartagoforme</name>
    <dbReference type="NCBI Taxonomy" id="84031"/>
    <lineage>
        <taxon>Bacteria</taxon>
        <taxon>Bacillati</taxon>
        <taxon>Bacillota</taxon>
        <taxon>Clostridia</taxon>
        <taxon>Eubacteriales</taxon>
        <taxon>Clostridiaceae</taxon>
        <taxon>Clostridium</taxon>
    </lineage>
</organism>
<dbReference type="PANTHER" id="PTHR11177">
    <property type="entry name" value="CHITINASE"/>
    <property type="match status" value="1"/>
</dbReference>
<keyword evidence="7" id="KW-0732">Signal</keyword>
<dbReference type="PANTHER" id="PTHR11177:SF317">
    <property type="entry name" value="CHITINASE 12-RELATED"/>
    <property type="match status" value="1"/>
</dbReference>
<feature type="domain" description="GH18" evidence="8">
    <location>
        <begin position="55"/>
        <end position="477"/>
    </location>
</feature>
<dbReference type="EMBL" id="SRYR01000013">
    <property type="protein sequence ID" value="TGY40478.1"/>
    <property type="molecule type" value="Genomic_DNA"/>
</dbReference>
<dbReference type="SUPFAM" id="SSF51445">
    <property type="entry name" value="(Trans)glycosidases"/>
    <property type="match status" value="1"/>
</dbReference>
<dbReference type="Pfam" id="PF02839">
    <property type="entry name" value="CBM_5_12"/>
    <property type="match status" value="1"/>
</dbReference>
<dbReference type="InterPro" id="IPR036573">
    <property type="entry name" value="CBM_sf_5/12"/>
</dbReference>
<dbReference type="GO" id="GO:0008843">
    <property type="term" value="F:endochitinase activity"/>
    <property type="evidence" value="ECO:0007669"/>
    <property type="project" value="UniProtKB-EC"/>
</dbReference>
<dbReference type="GO" id="GO:0008061">
    <property type="term" value="F:chitin binding"/>
    <property type="evidence" value="ECO:0007669"/>
    <property type="project" value="InterPro"/>
</dbReference>
<sequence>MLKKMLSKKSKPFIAFTAVTAMLVSNLASVPALANTTTTSNNTSLTTTEASTQKYRNVMYYGDWSIWGGQGSFYPKDIPADQLTHLNFAFVDFDAQGTLNFTDKDAAIGHPLGNAGVTYGDINGGILNAFQVLKLENPNLKIGVSLGGWSKSGDFSTIAANASTRAKFVENVMSFIKYTNMDFVDIDWEYPADKRDPDKVDNTNDEGTPNATPADKDNYILLLKDLKAALTKQGNELGKTYELSVALPAGKAKIDTGIDVAKLFEVVDFANIMTYDMAGAWSTVSGHHAALYTNPNSPSKDNDTLSVDQSVKYYLSKGAKPEKVVIGAAYYTRGWQKVSNDGPDANNPGLFGTAAVVNKNADGSPTPGALNESPMKPGEGGRAGGVWSYNALDKLKAAYPGLKEYWDDSAKAPYLYNESTGAFFTYDNARSIREKAKYVKDNNLGGMIAWMASQDAKTTSTKHDELTKVTKEALFGTGDLQDYEVKFTPANITSKLSTSKPAWGNGSVINLSFTNNEKLSATGDVLKSVEEATKTLKNVKLYIKTNGVTITGGQYPAPAVKYENGYYVLDFSGSYDGKLIKPGQTVTFELNTAEVIDNLSGIVSVEISQKMFPSAPEMQRQLIYGGSTTPETNTAPTINGVANKEIYVGDNFNPLAGITAFDKEDGDLTSKITVTGSVDTSKVGSYTLTYTVTDSKGLKTTATAIITVSEKSTTNTAPVISGVSNKQINKGDIFNPLAGITASDKEDGDLTNKITVKGTVDTSKVGSYELTYSVSDSKGLTTTAKSTITVVDNSIPEIQAYSPTKTYVAGDIVLYNGVKYRAKWWTLGETPGATQWGPWEKIS</sequence>
<evidence type="ECO:0000256" key="5">
    <source>
        <dbReference type="ARBA" id="ARBA00023277"/>
    </source>
</evidence>
<evidence type="ECO:0000256" key="6">
    <source>
        <dbReference type="SAM" id="MobiDB-lite"/>
    </source>
</evidence>
<accession>A0A4S2DES0</accession>
<dbReference type="InterPro" id="IPR032179">
    <property type="entry name" value="Cry22Aa_Ig-like"/>
</dbReference>
<evidence type="ECO:0000256" key="1">
    <source>
        <dbReference type="ARBA" id="ARBA00000822"/>
    </source>
</evidence>